<dbReference type="EMBL" id="CP092365">
    <property type="protein sequence ID" value="ULN51889.1"/>
    <property type="molecule type" value="Genomic_DNA"/>
</dbReference>
<dbReference type="Pfam" id="PF02470">
    <property type="entry name" value="MlaD"/>
    <property type="match status" value="1"/>
</dbReference>
<keyword evidence="4" id="KW-1185">Reference proteome</keyword>
<proteinExistence type="predicted"/>
<dbReference type="InterPro" id="IPR024516">
    <property type="entry name" value="Mce_C"/>
</dbReference>
<gene>
    <name evidence="3" type="ORF">MIU77_13530</name>
</gene>
<dbReference type="Proteomes" id="UP001055200">
    <property type="component" value="Chromosome"/>
</dbReference>
<evidence type="ECO:0000259" key="2">
    <source>
        <dbReference type="Pfam" id="PF11887"/>
    </source>
</evidence>
<dbReference type="RefSeq" id="WP_240170170.1">
    <property type="nucleotide sequence ID" value="NZ_CP092365.1"/>
</dbReference>
<dbReference type="PANTHER" id="PTHR33371">
    <property type="entry name" value="INTERMEMBRANE PHOSPHOLIPID TRANSPORT SYSTEM BINDING PROTEIN MLAD-RELATED"/>
    <property type="match status" value="1"/>
</dbReference>
<dbReference type="Pfam" id="PF11887">
    <property type="entry name" value="Mce4_CUP1"/>
    <property type="match status" value="1"/>
</dbReference>
<evidence type="ECO:0000259" key="1">
    <source>
        <dbReference type="Pfam" id="PF02470"/>
    </source>
</evidence>
<dbReference type="InterPro" id="IPR052336">
    <property type="entry name" value="MlaD_Phospholipid_Transporter"/>
</dbReference>
<dbReference type="NCBIfam" id="TIGR00996">
    <property type="entry name" value="Mtu_fam_mce"/>
    <property type="match status" value="1"/>
</dbReference>
<evidence type="ECO:0000313" key="4">
    <source>
        <dbReference type="Proteomes" id="UP001055200"/>
    </source>
</evidence>
<organism evidence="3 4">
    <name type="scientific">Mycolicibacillus parakoreensis</name>
    <dbReference type="NCBI Taxonomy" id="1069221"/>
    <lineage>
        <taxon>Bacteria</taxon>
        <taxon>Bacillati</taxon>
        <taxon>Actinomycetota</taxon>
        <taxon>Actinomycetes</taxon>
        <taxon>Mycobacteriales</taxon>
        <taxon>Mycobacteriaceae</taxon>
        <taxon>Mycolicibacillus</taxon>
    </lineage>
</organism>
<protein>
    <submittedName>
        <fullName evidence="3">MCE family protein</fullName>
    </submittedName>
</protein>
<dbReference type="PANTHER" id="PTHR33371:SF17">
    <property type="entry name" value="MCE-FAMILY PROTEIN MCE1B"/>
    <property type="match status" value="1"/>
</dbReference>
<feature type="domain" description="Mce/MlaD" evidence="1">
    <location>
        <begin position="37"/>
        <end position="112"/>
    </location>
</feature>
<reference evidence="3" key="1">
    <citation type="submission" date="2022-08" db="EMBL/GenBank/DDBJ databases">
        <title>Complete genome sequence of 14 non-tuberculosis mycobacteria type-strains.</title>
        <authorList>
            <person name="Igarashi Y."/>
            <person name="Osugi A."/>
            <person name="Mitarai S."/>
        </authorList>
    </citation>
    <scope>NUCLEOTIDE SEQUENCE</scope>
    <source>
        <strain evidence="3">DSM 45575</strain>
    </source>
</reference>
<dbReference type="InterPro" id="IPR005693">
    <property type="entry name" value="Mce"/>
</dbReference>
<evidence type="ECO:0000313" key="3">
    <source>
        <dbReference type="EMBL" id="ULN51889.1"/>
    </source>
</evidence>
<feature type="domain" description="Mammalian cell entry C-terminal" evidence="2">
    <location>
        <begin position="117"/>
        <end position="267"/>
    </location>
</feature>
<dbReference type="InterPro" id="IPR003399">
    <property type="entry name" value="Mce/MlaD"/>
</dbReference>
<sequence length="349" mass="38661">MRTRRMPLVGLALFTTFALLVTWMVYNTLRREINGPTYAYSAVFTDASGMAPGDDVRMAGVRVGRVDKIELDGTSARVLFRVLRSQPLYTNTVASVTYQNIIGQRYLGLAQGTGDDHRRLPDRGQIPIERTNPSLDISYMLNGFEPLFAELDPDQVDNLSNATVLALQGNQSSMLTLITQTSALAEMFAGPDEVLSTLIANLDELMSDLAKQNPNVETMIRQSRDAMVTLADHRDELLFSVGSINATMARLATIVDNVAPDLREFVERRPGLLNYGIHDGRERFAYMAANLPFVLQGMARVSQGGSYADVYACELDFGLWRGLFHWFRAFVGAATPSPGSEHWHTAACR</sequence>
<accession>A0ABY3TYD6</accession>
<name>A0ABY3TYD6_9MYCO</name>